<evidence type="ECO:0000313" key="3">
    <source>
        <dbReference type="Proteomes" id="UP001162164"/>
    </source>
</evidence>
<sequence>MGDLTSIISSRICVEYYILRQRGMFAKNAVTKMSDAMDLNIKSMYTMMAKAEEVTQSMKIVEGHAVRIKEIKRLVDLFEELYLNY</sequence>
<proteinExistence type="predicted"/>
<dbReference type="Proteomes" id="UP001162164">
    <property type="component" value="Unassembled WGS sequence"/>
</dbReference>
<dbReference type="PANTHER" id="PTHR13440">
    <property type="entry name" value="BLOC-1 RELATED COMPLEX SUBUNIT 6"/>
    <property type="match status" value="1"/>
</dbReference>
<reference evidence="2" key="1">
    <citation type="journal article" date="2023" name="Insect Mol. Biol.">
        <title>Genome sequencing provides insights into the evolution of gene families encoding plant cell wall-degrading enzymes in longhorned beetles.</title>
        <authorList>
            <person name="Shin N.R."/>
            <person name="Okamura Y."/>
            <person name="Kirsch R."/>
            <person name="Pauchet Y."/>
        </authorList>
    </citation>
    <scope>NUCLEOTIDE SEQUENCE</scope>
    <source>
        <strain evidence="2">MMC_N1</strain>
    </source>
</reference>
<feature type="domain" description="BLOC-1-related complex subunit 6 C-terminal helix" evidence="1">
    <location>
        <begin position="26"/>
        <end position="79"/>
    </location>
</feature>
<dbReference type="Pfam" id="PF10157">
    <property type="entry name" value="BORCS6"/>
    <property type="match status" value="1"/>
</dbReference>
<keyword evidence="3" id="KW-1185">Reference proteome</keyword>
<dbReference type="EMBL" id="JAPWTJ010000861">
    <property type="protein sequence ID" value="KAJ8975182.1"/>
    <property type="molecule type" value="Genomic_DNA"/>
</dbReference>
<dbReference type="InterPro" id="IPR046465">
    <property type="entry name" value="BORCS6_C"/>
</dbReference>
<name>A0ABQ9JBV6_9CUCU</name>
<evidence type="ECO:0000259" key="1">
    <source>
        <dbReference type="Pfam" id="PF10157"/>
    </source>
</evidence>
<comment type="caution">
    <text evidence="2">The sequence shown here is derived from an EMBL/GenBank/DDBJ whole genome shotgun (WGS) entry which is preliminary data.</text>
</comment>
<dbReference type="PANTHER" id="PTHR13440:SF7">
    <property type="entry name" value="BLOC-1 RELATED COMPLEX SUBUNIT 6"/>
    <property type="match status" value="1"/>
</dbReference>
<gene>
    <name evidence="2" type="ORF">NQ317_001831</name>
</gene>
<protein>
    <recommendedName>
        <fullName evidence="1">BLOC-1-related complex subunit 6 C-terminal helix domain-containing protein</fullName>
    </recommendedName>
</protein>
<dbReference type="InterPro" id="IPR019314">
    <property type="entry name" value="BORCS6"/>
</dbReference>
<accession>A0ABQ9JBV6</accession>
<organism evidence="2 3">
    <name type="scientific">Molorchus minor</name>
    <dbReference type="NCBI Taxonomy" id="1323400"/>
    <lineage>
        <taxon>Eukaryota</taxon>
        <taxon>Metazoa</taxon>
        <taxon>Ecdysozoa</taxon>
        <taxon>Arthropoda</taxon>
        <taxon>Hexapoda</taxon>
        <taxon>Insecta</taxon>
        <taxon>Pterygota</taxon>
        <taxon>Neoptera</taxon>
        <taxon>Endopterygota</taxon>
        <taxon>Coleoptera</taxon>
        <taxon>Polyphaga</taxon>
        <taxon>Cucujiformia</taxon>
        <taxon>Chrysomeloidea</taxon>
        <taxon>Cerambycidae</taxon>
        <taxon>Lamiinae</taxon>
        <taxon>Monochamini</taxon>
        <taxon>Molorchus</taxon>
    </lineage>
</organism>
<evidence type="ECO:0000313" key="2">
    <source>
        <dbReference type="EMBL" id="KAJ8975182.1"/>
    </source>
</evidence>